<dbReference type="AlphaFoldDB" id="A0A6H9US37"/>
<evidence type="ECO:0000313" key="3">
    <source>
        <dbReference type="EMBL" id="KAB1141262.1"/>
    </source>
</evidence>
<organism evidence="3 4">
    <name type="scientific">Streptomyces luteolifulvus</name>
    <dbReference type="NCBI Taxonomy" id="2615112"/>
    <lineage>
        <taxon>Bacteria</taxon>
        <taxon>Bacillati</taxon>
        <taxon>Actinomycetota</taxon>
        <taxon>Actinomycetes</taxon>
        <taxon>Kitasatosporales</taxon>
        <taxon>Streptomycetaceae</taxon>
        <taxon>Streptomyces</taxon>
    </lineage>
</organism>
<keyword evidence="4" id="KW-1185">Reference proteome</keyword>
<evidence type="ECO:0000313" key="4">
    <source>
        <dbReference type="Proteomes" id="UP000442707"/>
    </source>
</evidence>
<accession>A0A6H9US37</accession>
<dbReference type="PANTHER" id="PTHR35273:SF2">
    <property type="entry name" value="ALPHA-GALACTOSIDASE"/>
    <property type="match status" value="1"/>
</dbReference>
<evidence type="ECO:0000256" key="1">
    <source>
        <dbReference type="SAM" id="SignalP"/>
    </source>
</evidence>
<reference evidence="3 4" key="1">
    <citation type="submission" date="2019-09" db="EMBL/GenBank/DDBJ databases">
        <title>Screening of Novel Bioactive Compounds from Soil-Associated.</title>
        <authorList>
            <person name="Zhao S."/>
        </authorList>
    </citation>
    <scope>NUCLEOTIDE SEQUENCE [LARGE SCALE GENOMIC DNA]</scope>
    <source>
        <strain evidence="3 4">HIT-DPA4</strain>
    </source>
</reference>
<dbReference type="InterPro" id="IPR013785">
    <property type="entry name" value="Aldolase_TIM"/>
</dbReference>
<dbReference type="Proteomes" id="UP000442707">
    <property type="component" value="Unassembled WGS sequence"/>
</dbReference>
<dbReference type="RefSeq" id="WP_150955510.1">
    <property type="nucleotide sequence ID" value="NZ_VZRB01000033.1"/>
</dbReference>
<dbReference type="InterPro" id="IPR017853">
    <property type="entry name" value="GH"/>
</dbReference>
<feature type="signal peptide" evidence="1">
    <location>
        <begin position="1"/>
        <end position="34"/>
    </location>
</feature>
<dbReference type="EMBL" id="VZRB01000033">
    <property type="protein sequence ID" value="KAB1141262.1"/>
    <property type="molecule type" value="Genomic_DNA"/>
</dbReference>
<protein>
    <submittedName>
        <fullName evidence="3">Endo alpha-1,4 polygalactosaminidase</fullName>
    </submittedName>
</protein>
<name>A0A6H9US37_9ACTN</name>
<dbReference type="Gene3D" id="3.20.20.70">
    <property type="entry name" value="Aldolase class I"/>
    <property type="match status" value="1"/>
</dbReference>
<proteinExistence type="predicted"/>
<dbReference type="PANTHER" id="PTHR35273">
    <property type="entry name" value="ALPHA-1,4 POLYGALACTOSAMINIDASE, PUTATIVE (AFU_ORTHOLOGUE AFUA_3G07890)-RELATED"/>
    <property type="match status" value="1"/>
</dbReference>
<evidence type="ECO:0000259" key="2">
    <source>
        <dbReference type="Pfam" id="PF03537"/>
    </source>
</evidence>
<gene>
    <name evidence="3" type="ORF">F7R91_33095</name>
</gene>
<feature type="domain" description="Glycoside-hydrolase family GH114 TIM-barrel" evidence="2">
    <location>
        <begin position="46"/>
        <end position="252"/>
    </location>
</feature>
<comment type="caution">
    <text evidence="3">The sequence shown here is derived from an EMBL/GenBank/DDBJ whole genome shotgun (WGS) entry which is preliminary data.</text>
</comment>
<keyword evidence="1" id="KW-0732">Signal</keyword>
<dbReference type="SUPFAM" id="SSF51445">
    <property type="entry name" value="(Trans)glycosidases"/>
    <property type="match status" value="1"/>
</dbReference>
<dbReference type="Pfam" id="PF03537">
    <property type="entry name" value="Glyco_hydro_114"/>
    <property type="match status" value="1"/>
</dbReference>
<feature type="chain" id="PRO_5026273585" evidence="1">
    <location>
        <begin position="35"/>
        <end position="270"/>
    </location>
</feature>
<dbReference type="InterPro" id="IPR004352">
    <property type="entry name" value="GH114_TIM-barrel"/>
</dbReference>
<sequence>MSRMPVLSRKKLGIAAACAAALAGTLLVPATASADPIAPPTHAGVDYQIGGAYTPPEGVQIVIRDHGASPAAGLYNVCYVNTFQAQPGAESEWDADLLLRDASGNIVYDTEWKEALLDIRSAEKRERIMAKVGPWIDGCRDHGFQAIEPDNYDSYLRSGGLLSTTDAQEFIKLQSARAHNDGLAIGQKNTAELAANRVANGLDFAVSEECGQYVECGDYTAAFGDNVIVIEYTDTGLADACAGWGDMLSIVQRDVQVSPAGSPEYVRQTC</sequence>